<protein>
    <recommendedName>
        <fullName evidence="3">C2H2-type domain-containing protein</fullName>
    </recommendedName>
</protein>
<accession>A0ABN8YMV8</accession>
<organism evidence="1 2">
    <name type="scientific">Rangifer tarandus platyrhynchus</name>
    <name type="common">Svalbard reindeer</name>
    <dbReference type="NCBI Taxonomy" id="3082113"/>
    <lineage>
        <taxon>Eukaryota</taxon>
        <taxon>Metazoa</taxon>
        <taxon>Chordata</taxon>
        <taxon>Craniata</taxon>
        <taxon>Vertebrata</taxon>
        <taxon>Euteleostomi</taxon>
        <taxon>Mammalia</taxon>
        <taxon>Eutheria</taxon>
        <taxon>Laurasiatheria</taxon>
        <taxon>Artiodactyla</taxon>
        <taxon>Ruminantia</taxon>
        <taxon>Pecora</taxon>
        <taxon>Cervidae</taxon>
        <taxon>Odocoileinae</taxon>
        <taxon>Rangifer</taxon>
    </lineage>
</organism>
<dbReference type="EMBL" id="OX459957">
    <property type="protein sequence ID" value="CAI9162908.1"/>
    <property type="molecule type" value="Genomic_DNA"/>
</dbReference>
<gene>
    <name evidence="1" type="ORF">MRATA1EN1_LOCUS11870</name>
</gene>
<reference evidence="1" key="1">
    <citation type="submission" date="2023-04" db="EMBL/GenBank/DDBJ databases">
        <authorList>
            <consortium name="ELIXIR-Norway"/>
        </authorList>
    </citation>
    <scope>NUCLEOTIDE SEQUENCE [LARGE SCALE GENOMIC DNA]</scope>
</reference>
<name>A0ABN8YMV8_RANTA</name>
<keyword evidence="2" id="KW-1185">Reference proteome</keyword>
<evidence type="ECO:0000313" key="2">
    <source>
        <dbReference type="Proteomes" id="UP001176941"/>
    </source>
</evidence>
<dbReference type="SUPFAM" id="SSF57667">
    <property type="entry name" value="beta-beta-alpha zinc fingers"/>
    <property type="match status" value="1"/>
</dbReference>
<evidence type="ECO:0000313" key="1">
    <source>
        <dbReference type="EMBL" id="CAI9162908.1"/>
    </source>
</evidence>
<evidence type="ECO:0008006" key="3">
    <source>
        <dbReference type="Google" id="ProtNLM"/>
    </source>
</evidence>
<dbReference type="Gene3D" id="3.30.160.60">
    <property type="entry name" value="Classic Zinc Finger"/>
    <property type="match status" value="1"/>
</dbReference>
<sequence length="123" mass="14394">MVISEEKNSARTVSERLQRQISQECRLFEINDPEDRLLRYWVSSLDDAVRHPSSQERGIREVNVIPKKTIAGEKGHGCKGREKFLSAEERSHRYENCGQSFKQKSEITEHQKIDNVKKTYECK</sequence>
<proteinExistence type="predicted"/>
<dbReference type="Proteomes" id="UP001176941">
    <property type="component" value="Chromosome 21"/>
</dbReference>
<dbReference type="InterPro" id="IPR036236">
    <property type="entry name" value="Znf_C2H2_sf"/>
</dbReference>